<dbReference type="Pfam" id="PF10363">
    <property type="entry name" value="RTP1_C1"/>
    <property type="match status" value="1"/>
</dbReference>
<dbReference type="PANTHER" id="PTHR20959">
    <property type="entry name" value="TRANSPORT AND GOLGI ORGANIZATION PROTEIN 6 FAMILY MEMBER"/>
    <property type="match status" value="1"/>
</dbReference>
<dbReference type="InterPro" id="IPR057347">
    <property type="entry name" value="TANGO6_N"/>
</dbReference>
<reference evidence="7" key="1">
    <citation type="submission" date="2020-12" db="EMBL/GenBank/DDBJ databases">
        <title>Metabolic potential, ecology and presence of endohyphal bacteria is reflected in genomic diversity of Mucoromycotina.</title>
        <authorList>
            <person name="Muszewska A."/>
            <person name="Okrasinska A."/>
            <person name="Steczkiewicz K."/>
            <person name="Drgas O."/>
            <person name="Orlowska M."/>
            <person name="Perlinska-Lenart U."/>
            <person name="Aleksandrzak-Piekarczyk T."/>
            <person name="Szatraj K."/>
            <person name="Zielenkiewicz U."/>
            <person name="Pilsyk S."/>
            <person name="Malc E."/>
            <person name="Mieczkowski P."/>
            <person name="Kruszewska J.S."/>
            <person name="Biernat P."/>
            <person name="Pawlowska J."/>
        </authorList>
    </citation>
    <scope>NUCLEOTIDE SEQUENCE</scope>
    <source>
        <strain evidence="7">CBS 226.32</strain>
    </source>
</reference>
<feature type="domain" description="TANGO6 N-terminal" evidence="6">
    <location>
        <begin position="25"/>
        <end position="298"/>
    </location>
</feature>
<evidence type="ECO:0000259" key="4">
    <source>
        <dbReference type="Pfam" id="PF10363"/>
    </source>
</evidence>
<evidence type="ECO:0000256" key="2">
    <source>
        <dbReference type="PROSITE-ProRule" id="PRU00103"/>
    </source>
</evidence>
<dbReference type="InterPro" id="IPR011989">
    <property type="entry name" value="ARM-like"/>
</dbReference>
<evidence type="ECO:0000313" key="8">
    <source>
        <dbReference type="Proteomes" id="UP000650833"/>
    </source>
</evidence>
<name>A0A8H7VC12_9FUNG</name>
<comment type="similarity">
    <text evidence="1">Belongs to the Tango6 family.</text>
</comment>
<dbReference type="Proteomes" id="UP000650833">
    <property type="component" value="Unassembled WGS sequence"/>
</dbReference>
<keyword evidence="8" id="KW-1185">Reference proteome</keyword>
<dbReference type="PROSITE" id="PS50077">
    <property type="entry name" value="HEAT_REPEAT"/>
    <property type="match status" value="1"/>
</dbReference>
<evidence type="ECO:0000259" key="6">
    <source>
        <dbReference type="Pfam" id="PF25267"/>
    </source>
</evidence>
<dbReference type="InterPro" id="IPR019414">
    <property type="entry name" value="Rtp1_C2"/>
</dbReference>
<dbReference type="InterPro" id="IPR016024">
    <property type="entry name" value="ARM-type_fold"/>
</dbReference>
<dbReference type="InterPro" id="IPR039600">
    <property type="entry name" value="TANGO6/Rtp1"/>
</dbReference>
<dbReference type="Pfam" id="PF23565">
    <property type="entry name" value="ARM_TANGO6"/>
    <property type="match status" value="1"/>
</dbReference>
<evidence type="ECO:0000259" key="5">
    <source>
        <dbReference type="Pfam" id="PF23565"/>
    </source>
</evidence>
<dbReference type="OrthoDB" id="39591at2759"/>
<sequence>MLNHEQDKDKLRECLLIAHQLVGEKVEIKEEGSIEETLVNRLEKLDINTNDKEPRKAFVDECLKVLLQIQTALLAVCESGVNEGDKDYLGVRDFRLIHTLLQVIISWGFYPCFLPGVGVPLSKRVKSGYTNHELLSKDEKDQQDHQPQTVSTETIYLLLHLVTPLVDVIAHGEKVPSSKNYTTVASILMSRHLPDLYAALLELAYAPTSAFQQQTQTSTIETASPTMLMTPGNMMQQVKKQIGLKREERDKCARMFMWLFDRSDLPRAMESLMALLGNSPLHPVPNWLRTICGRFLSRILLKPNGVAIVLEFTIGHVDQLQLAQLESISKLILSVPQQMTSIESYYAIITPQLLELLEKEPLSSPTCQAVTFIIGRIIGKHTDLAKIYIVDRIVGPLLTAWNTTEYDTIDNSSNMDRVSLSEDALTTLLHTLHRVMIGGEPSPDIIQTFLSSSVAPLYHLYEFTVHSKSILRQTVLDLLSTYFRITTTSDAIRELKRILLDKVDLSGARVAYFAPGPLGGVVLRLRRSPKLLAGNELPIHAGILVEFLQMSDNADLCGDFFVFLLNEYSSLQSRKQDPKVILLTLHLIMGMLDTLGPTILGKPTQIISFANNIVQDHVESFPDIANIVDQQELQDIQDAAHDEQFSLEDDFESLVLAINLIRAVLHENDELDNQAIQLLRASVEPLKQLEKYPFELVQESVNEVLLAITSYLSAQKMSGMKQTSGTSLEASKEKYRDAMKSLQDDLLPIRAHGMGMLKEMALAKDPLVSSGEGLDQLLDIFVRLVQDEDSYIYLNAVKGLSAMTDAYGNQIIKKLGEIYSDADQKLDNRLRIGEALLQTIQRCGDALGKYVNTLVKPLETVLARRNEDSNLRVSALSLLSMACQTCPVALSSQMSELIDWVLNILEIEKTAEVRRAATVLILSLFRGLASQTLYEYPTESLRRTYRTLRYIEETDPDELTRYQARVALSDLDAIMRNEIFKNQHSVNYK</sequence>
<dbReference type="Pfam" id="PF10304">
    <property type="entry name" value="RTP1_C2"/>
    <property type="match status" value="1"/>
</dbReference>
<dbReference type="Gene3D" id="1.25.10.10">
    <property type="entry name" value="Leucine-rich Repeat Variant"/>
    <property type="match status" value="1"/>
</dbReference>
<dbReference type="InterPro" id="IPR019451">
    <property type="entry name" value="Rtp1_C1"/>
</dbReference>
<accession>A0A8H7VC12</accession>
<feature type="domain" description="TANGO6 HEAT repeat" evidence="5">
    <location>
        <begin position="300"/>
        <end position="528"/>
    </location>
</feature>
<feature type="repeat" description="HEAT" evidence="2">
    <location>
        <begin position="777"/>
        <end position="815"/>
    </location>
</feature>
<organism evidence="7 8">
    <name type="scientific">Mucor plumbeus</name>
    <dbReference type="NCBI Taxonomy" id="97098"/>
    <lineage>
        <taxon>Eukaryota</taxon>
        <taxon>Fungi</taxon>
        <taxon>Fungi incertae sedis</taxon>
        <taxon>Mucoromycota</taxon>
        <taxon>Mucoromycotina</taxon>
        <taxon>Mucoromycetes</taxon>
        <taxon>Mucorales</taxon>
        <taxon>Mucorineae</taxon>
        <taxon>Mucoraceae</taxon>
        <taxon>Mucor</taxon>
    </lineage>
</organism>
<dbReference type="EMBL" id="JAEPRC010000040">
    <property type="protein sequence ID" value="KAG2213232.1"/>
    <property type="molecule type" value="Genomic_DNA"/>
</dbReference>
<comment type="caution">
    <text evidence="7">The sequence shown here is derived from an EMBL/GenBank/DDBJ whole genome shotgun (WGS) entry which is preliminary data.</text>
</comment>
<dbReference type="Pfam" id="PF25267">
    <property type="entry name" value="TANGO6_N"/>
    <property type="match status" value="1"/>
</dbReference>
<evidence type="ECO:0000259" key="3">
    <source>
        <dbReference type="Pfam" id="PF10304"/>
    </source>
</evidence>
<gene>
    <name evidence="7" type="ORF">INT46_001593</name>
</gene>
<evidence type="ECO:0000313" key="7">
    <source>
        <dbReference type="EMBL" id="KAG2213232.1"/>
    </source>
</evidence>
<dbReference type="InterPro" id="IPR021133">
    <property type="entry name" value="HEAT_type_2"/>
</dbReference>
<feature type="domain" description="RNA polymerase II assembly factor Rtp1 C-terminal" evidence="3">
    <location>
        <begin position="941"/>
        <end position="973"/>
    </location>
</feature>
<feature type="domain" description="RNA polymerase II assembly factor Rtp1 C-terminal" evidence="4">
    <location>
        <begin position="735"/>
        <end position="845"/>
    </location>
</feature>
<dbReference type="InterPro" id="IPR057407">
    <property type="entry name" value="HEAT_TANGO6"/>
</dbReference>
<dbReference type="GO" id="GO:0009306">
    <property type="term" value="P:protein secretion"/>
    <property type="evidence" value="ECO:0007669"/>
    <property type="project" value="TreeGrafter"/>
</dbReference>
<proteinExistence type="inferred from homology"/>
<dbReference type="PANTHER" id="PTHR20959:SF1">
    <property type="entry name" value="TRANSPORT AND GOLGI ORGANIZATION PROTEIN 6 HOMOLOG"/>
    <property type="match status" value="1"/>
</dbReference>
<dbReference type="SUPFAM" id="SSF48371">
    <property type="entry name" value="ARM repeat"/>
    <property type="match status" value="1"/>
</dbReference>
<protein>
    <submittedName>
        <fullName evidence="7">Uncharacterized protein</fullName>
    </submittedName>
</protein>
<dbReference type="AlphaFoldDB" id="A0A8H7VC12"/>
<evidence type="ECO:0000256" key="1">
    <source>
        <dbReference type="ARBA" id="ARBA00005724"/>
    </source>
</evidence>